<comment type="subcellular location">
    <subcellularLocation>
        <location evidence="12">Cytoplasm</location>
    </subcellularLocation>
</comment>
<dbReference type="SUPFAM" id="SSF56425">
    <property type="entry name" value="Succinate dehydrogenase/fumarate reductase flavoprotein, catalytic domain"/>
    <property type="match status" value="1"/>
</dbReference>
<comment type="cofactor">
    <cofactor evidence="1 12">
        <name>FAD</name>
        <dbReference type="ChEBI" id="CHEBI:57692"/>
    </cofactor>
</comment>
<evidence type="ECO:0000256" key="7">
    <source>
        <dbReference type="ARBA" id="ARBA00022642"/>
    </source>
</evidence>
<dbReference type="GO" id="GO:0008734">
    <property type="term" value="F:L-aspartate oxidase activity"/>
    <property type="evidence" value="ECO:0007669"/>
    <property type="project" value="UniProtKB-UniRule"/>
</dbReference>
<dbReference type="RefSeq" id="WP_036156311.1">
    <property type="nucleotide sequence ID" value="NZ_AVCX01000003.1"/>
</dbReference>
<dbReference type="InterPro" id="IPR036188">
    <property type="entry name" value="FAD/NAD-bd_sf"/>
</dbReference>
<evidence type="ECO:0000256" key="2">
    <source>
        <dbReference type="ARBA" id="ARBA00004950"/>
    </source>
</evidence>
<comment type="function">
    <text evidence="12">Catalyzes the oxidation of L-aspartate to iminoaspartate.</text>
</comment>
<dbReference type="SUPFAM" id="SSF51905">
    <property type="entry name" value="FAD/NAD(P)-binding domain"/>
    <property type="match status" value="1"/>
</dbReference>
<dbReference type="PANTHER" id="PTHR42716:SF2">
    <property type="entry name" value="L-ASPARTATE OXIDASE, CHLOROPLASTIC"/>
    <property type="match status" value="1"/>
</dbReference>
<dbReference type="NCBIfam" id="TIGR00551">
    <property type="entry name" value="nadB"/>
    <property type="match status" value="1"/>
</dbReference>
<evidence type="ECO:0000256" key="5">
    <source>
        <dbReference type="ARBA" id="ARBA00021901"/>
    </source>
</evidence>
<dbReference type="Gene3D" id="1.20.58.100">
    <property type="entry name" value="Fumarate reductase/succinate dehydrogenase flavoprotein-like, C-terminal domain"/>
    <property type="match status" value="1"/>
</dbReference>
<dbReference type="Gene3D" id="3.50.50.60">
    <property type="entry name" value="FAD/NAD(P)-binding domain"/>
    <property type="match status" value="1"/>
</dbReference>
<reference evidence="15 16" key="1">
    <citation type="submission" date="2014-02" db="EMBL/GenBank/DDBJ databases">
        <title>Draft genome sequence of Lysinibacillus odysseyi NBRC 100172.</title>
        <authorList>
            <person name="Zhang F."/>
            <person name="Wang G."/>
            <person name="Zhang L."/>
        </authorList>
    </citation>
    <scope>NUCLEOTIDE SEQUENCE [LARGE SCALE GENOMIC DNA]</scope>
    <source>
        <strain evidence="15 16">NBRC 100172</strain>
    </source>
</reference>
<sequence>MKIQTDIIILGGGIAALQTARQLSRRFDVHIITKTDLTASSSYQAQGGIAAVIAPTDDTSIHIQDTLKAGEYHHNVENVKTLAEYGATAVKSLLKRGFPADRTQQGEISLGLEGAHSQRRIIHAGGDATGKYLVDYYAADMPKNVFIHTYEFAYELLLNPAGECCGVQVKTATGEKTYFASYIILATGGAGALYEYTSNCSDSYGDGIALAYLAGAAVTDMEFVQFHPSLLYVDGTHGLISEAVRGAGGKFIDESGHAIMYGKHPLGDLAPRHITAYEMYKMRAQEKSVYLDISPIQHFAEQFPTITKLCERYRVNIANGRIPIAPGSHFLMGGIIASPYGETSIPRLLAVGEVACTGVHGANRLASNSLLEGIAFGELLAARLLKNGTIQTDFDVITPKKEMLQPSLAKNELQHEMFANAGIIRSEKGLRKLLTKLPLLTVQPDFSSKSREEIELIFMHITAALITNAALARPESRGAHIRQDMSEKKKEWEKRWIVFQQGIMKVRNNLYEHHQIKEHATAIF</sequence>
<comment type="caution">
    <text evidence="15">The sequence shown here is derived from an EMBL/GenBank/DDBJ whole genome shotgun (WGS) entry which is preliminary data.</text>
</comment>
<dbReference type="InterPro" id="IPR005288">
    <property type="entry name" value="NadB"/>
</dbReference>
<evidence type="ECO:0000256" key="4">
    <source>
        <dbReference type="ARBA" id="ARBA00012173"/>
    </source>
</evidence>
<proteinExistence type="inferred from homology"/>
<dbReference type="UniPathway" id="UPA00253">
    <property type="reaction ID" value="UER00326"/>
</dbReference>
<dbReference type="InterPro" id="IPR027477">
    <property type="entry name" value="Succ_DH/fumarate_Rdtase_cat_sf"/>
</dbReference>
<dbReference type="InterPro" id="IPR037099">
    <property type="entry name" value="Fum_R/Succ_DH_flav-like_C_sf"/>
</dbReference>
<comment type="catalytic activity">
    <reaction evidence="10">
        <text>L-aspartate + O2 = iminosuccinate + H2O2</text>
        <dbReference type="Rhea" id="RHEA:25876"/>
        <dbReference type="ChEBI" id="CHEBI:15379"/>
        <dbReference type="ChEBI" id="CHEBI:16240"/>
        <dbReference type="ChEBI" id="CHEBI:29991"/>
        <dbReference type="ChEBI" id="CHEBI:77875"/>
        <dbReference type="EC" id="1.4.3.16"/>
    </reaction>
    <physiologicalReaction direction="left-to-right" evidence="10">
        <dbReference type="Rhea" id="RHEA:25877"/>
    </physiologicalReaction>
</comment>
<feature type="domain" description="FAD-dependent oxidoreductase 2 FAD-binding" evidence="13">
    <location>
        <begin position="6"/>
        <end position="370"/>
    </location>
</feature>
<dbReference type="GO" id="GO:0033765">
    <property type="term" value="F:steroid dehydrogenase activity, acting on the CH-CH group of donors"/>
    <property type="evidence" value="ECO:0007669"/>
    <property type="project" value="UniProtKB-ARBA"/>
</dbReference>
<keyword evidence="16" id="KW-1185">Reference proteome</keyword>
<evidence type="ECO:0000259" key="13">
    <source>
        <dbReference type="Pfam" id="PF00890"/>
    </source>
</evidence>
<evidence type="ECO:0000256" key="11">
    <source>
        <dbReference type="NCBIfam" id="TIGR00551"/>
    </source>
</evidence>
<dbReference type="GO" id="GO:0005737">
    <property type="term" value="C:cytoplasm"/>
    <property type="evidence" value="ECO:0007669"/>
    <property type="project" value="UniProtKB-SubCell"/>
</dbReference>
<protein>
    <recommendedName>
        <fullName evidence="5 11">L-aspartate oxidase</fullName>
        <ecNumber evidence="4 11">1.4.3.16</ecNumber>
    </recommendedName>
</protein>
<name>A0A0A3J8D9_9BACI</name>
<evidence type="ECO:0000256" key="10">
    <source>
        <dbReference type="ARBA" id="ARBA00048305"/>
    </source>
</evidence>
<evidence type="ECO:0000256" key="3">
    <source>
        <dbReference type="ARBA" id="ARBA00008562"/>
    </source>
</evidence>
<evidence type="ECO:0000256" key="1">
    <source>
        <dbReference type="ARBA" id="ARBA00001974"/>
    </source>
</evidence>
<comment type="pathway">
    <text evidence="2 12">Cofactor biosynthesis; NAD(+) biosynthesis; iminoaspartate from L-aspartate (oxidase route): step 1/1.</text>
</comment>
<dbReference type="GO" id="GO:0034628">
    <property type="term" value="P:'de novo' NAD+ biosynthetic process from L-aspartate"/>
    <property type="evidence" value="ECO:0007669"/>
    <property type="project" value="TreeGrafter"/>
</dbReference>
<keyword evidence="6 12" id="KW-0285">Flavoprotein</keyword>
<evidence type="ECO:0000313" key="16">
    <source>
        <dbReference type="Proteomes" id="UP000030437"/>
    </source>
</evidence>
<dbReference type="eggNOG" id="COG0029">
    <property type="taxonomic scope" value="Bacteria"/>
</dbReference>
<dbReference type="SUPFAM" id="SSF46977">
    <property type="entry name" value="Succinate dehydrogenase/fumarate reductase flavoprotein C-terminal domain"/>
    <property type="match status" value="1"/>
</dbReference>
<dbReference type="OrthoDB" id="9806724at2"/>
<dbReference type="InterPro" id="IPR003953">
    <property type="entry name" value="FAD-dep_OxRdtase_2_FAD-bd"/>
</dbReference>
<evidence type="ECO:0000256" key="6">
    <source>
        <dbReference type="ARBA" id="ARBA00022630"/>
    </source>
</evidence>
<keyword evidence="7 12" id="KW-0662">Pyridine nucleotide biosynthesis</keyword>
<dbReference type="Pfam" id="PF00890">
    <property type="entry name" value="FAD_binding_2"/>
    <property type="match status" value="1"/>
</dbReference>
<dbReference type="EC" id="1.4.3.16" evidence="4 11"/>
<keyword evidence="9 12" id="KW-0560">Oxidoreductase</keyword>
<accession>A0A0A3J8D9</accession>
<feature type="domain" description="Fumarate reductase/succinate dehydrogenase flavoprotein-like C-terminal" evidence="14">
    <location>
        <begin position="411"/>
        <end position="501"/>
    </location>
</feature>
<evidence type="ECO:0000313" key="15">
    <source>
        <dbReference type="EMBL" id="KGR83277.1"/>
    </source>
</evidence>
<dbReference type="STRING" id="1220589.CD32_15645"/>
<dbReference type="AlphaFoldDB" id="A0A0A3J8D9"/>
<evidence type="ECO:0000259" key="14">
    <source>
        <dbReference type="Pfam" id="PF02910"/>
    </source>
</evidence>
<comment type="similarity">
    <text evidence="3 12">Belongs to the FAD-dependent oxidoreductase 2 family. NadB subfamily.</text>
</comment>
<dbReference type="Pfam" id="PF02910">
    <property type="entry name" value="Succ_DH_flav_C"/>
    <property type="match status" value="1"/>
</dbReference>
<evidence type="ECO:0000256" key="8">
    <source>
        <dbReference type="ARBA" id="ARBA00022827"/>
    </source>
</evidence>
<dbReference type="InterPro" id="IPR015939">
    <property type="entry name" value="Fum_Rdtase/Succ_DH_flav-like_C"/>
</dbReference>
<dbReference type="Gene3D" id="3.90.700.10">
    <property type="entry name" value="Succinate dehydrogenase/fumarate reductase flavoprotein, catalytic domain"/>
    <property type="match status" value="1"/>
</dbReference>
<keyword evidence="8 12" id="KW-0274">FAD</keyword>
<organism evidence="15 16">
    <name type="scientific">Lysinibacillus odysseyi 34hs-1 = NBRC 100172</name>
    <dbReference type="NCBI Taxonomy" id="1220589"/>
    <lineage>
        <taxon>Bacteria</taxon>
        <taxon>Bacillati</taxon>
        <taxon>Bacillota</taxon>
        <taxon>Bacilli</taxon>
        <taxon>Bacillales</taxon>
        <taxon>Bacillaceae</taxon>
        <taxon>Lysinibacillus</taxon>
    </lineage>
</organism>
<dbReference type="EMBL" id="JPVP01000058">
    <property type="protein sequence ID" value="KGR83277.1"/>
    <property type="molecule type" value="Genomic_DNA"/>
</dbReference>
<evidence type="ECO:0000256" key="12">
    <source>
        <dbReference type="RuleBase" id="RU362049"/>
    </source>
</evidence>
<evidence type="ECO:0000256" key="9">
    <source>
        <dbReference type="ARBA" id="ARBA00023002"/>
    </source>
</evidence>
<dbReference type="PANTHER" id="PTHR42716">
    <property type="entry name" value="L-ASPARTATE OXIDASE"/>
    <property type="match status" value="1"/>
</dbReference>
<gene>
    <name evidence="15" type="ORF">CD32_15645</name>
</gene>
<dbReference type="Proteomes" id="UP000030437">
    <property type="component" value="Unassembled WGS sequence"/>
</dbReference>